<reference evidence="1 2" key="1">
    <citation type="submission" date="2020-09" db="EMBL/GenBank/DDBJ databases">
        <title>Methylomonas albis sp. nov. and Methylomonas fluvii sp. nov.: Two cold-adapted methanotrophs from the River Elbe and an amended description of Methylovulum psychrotolerans strain Eb1.</title>
        <authorList>
            <person name="Bussmann I.K."/>
            <person name="Klings K.-W."/>
            <person name="Warnstedt J."/>
            <person name="Hoppert M."/>
            <person name="Saborowski A."/>
            <person name="Horn F."/>
            <person name="Liebner S."/>
        </authorList>
    </citation>
    <scope>NUCLEOTIDE SEQUENCE [LARGE SCALE GENOMIC DNA]</scope>
    <source>
        <strain evidence="1 2">EbA</strain>
    </source>
</reference>
<dbReference type="Proteomes" id="UP000652176">
    <property type="component" value="Unassembled WGS sequence"/>
</dbReference>
<protein>
    <recommendedName>
        <fullName evidence="3">VPLPA-CTERM sorting domain-containing protein</fullName>
    </recommendedName>
</protein>
<keyword evidence="2" id="KW-1185">Reference proteome</keyword>
<name>A0ABR9D3H5_9GAMM</name>
<dbReference type="RefSeq" id="WP_192375940.1">
    <property type="nucleotide sequence ID" value="NZ_CAJHIV010000001.1"/>
</dbReference>
<sequence length="221" mass="23357">MVTKFTIQPSLLTLEMENMKVNTILKTGVVAGLLAMSNASSASVWAPTDNDSQFANLYALLFNIPTGEKFALFEDTASLSSTSGDLNITPVLSFLDAATVTFTANGNDVDVSTDISSGVLLGSSNFQLGWWSPTGWITEHSSSAISLLGKTSWSLAFVDPTIQGANNEHRLFAFDIQASQASSDFPGSGGTAVPLPATAWLMTSALLGFLYTGRRKSNVTA</sequence>
<proteinExistence type="predicted"/>
<accession>A0ABR9D3H5</accession>
<evidence type="ECO:0000313" key="2">
    <source>
        <dbReference type="Proteomes" id="UP000652176"/>
    </source>
</evidence>
<dbReference type="EMBL" id="JACXSS010000001">
    <property type="protein sequence ID" value="MBD9357677.1"/>
    <property type="molecule type" value="Genomic_DNA"/>
</dbReference>
<evidence type="ECO:0008006" key="3">
    <source>
        <dbReference type="Google" id="ProtNLM"/>
    </source>
</evidence>
<evidence type="ECO:0000313" key="1">
    <source>
        <dbReference type="EMBL" id="MBD9357677.1"/>
    </source>
</evidence>
<comment type="caution">
    <text evidence="1">The sequence shown here is derived from an EMBL/GenBank/DDBJ whole genome shotgun (WGS) entry which is preliminary data.</text>
</comment>
<organism evidence="1 2">
    <name type="scientific">Methylomonas albis</name>
    <dbReference type="NCBI Taxonomy" id="1854563"/>
    <lineage>
        <taxon>Bacteria</taxon>
        <taxon>Pseudomonadati</taxon>
        <taxon>Pseudomonadota</taxon>
        <taxon>Gammaproteobacteria</taxon>
        <taxon>Methylococcales</taxon>
        <taxon>Methylococcaceae</taxon>
        <taxon>Methylomonas</taxon>
    </lineage>
</organism>
<gene>
    <name evidence="1" type="ORF">IE877_17690</name>
</gene>